<dbReference type="SUPFAM" id="SSF103515">
    <property type="entry name" value="Autotransporter"/>
    <property type="match status" value="1"/>
</dbReference>
<sequence>MEFISGYVGAMDLKGDIASLKRSSYIPLVAKTAFFIGSQNQNLNFRTGLGLYADLIKTGDQILEDQASQRRYEGKKDQRMFINLGSDYKLNDKTRFSFEFEKTFFGDLNVDWSVNANLRYSF</sequence>
<organism evidence="1 2">
    <name type="scientific">Campylobacter jejuni subsp. doylei</name>
    <dbReference type="NCBI Taxonomy" id="32021"/>
    <lineage>
        <taxon>Bacteria</taxon>
        <taxon>Pseudomonadati</taxon>
        <taxon>Campylobacterota</taxon>
        <taxon>Epsilonproteobacteria</taxon>
        <taxon>Campylobacterales</taxon>
        <taxon>Campylobacteraceae</taxon>
        <taxon>Campylobacter</taxon>
    </lineage>
</organism>
<evidence type="ECO:0000313" key="2">
    <source>
        <dbReference type="Proteomes" id="UP000275504"/>
    </source>
</evidence>
<dbReference type="Proteomes" id="UP000275504">
    <property type="component" value="Chromosome"/>
</dbReference>
<dbReference type="EMBL" id="LR134359">
    <property type="protein sequence ID" value="VEG62711.1"/>
    <property type="molecule type" value="Genomic_DNA"/>
</dbReference>
<dbReference type="EC" id="3.4.21.-" evidence="1"/>
<dbReference type="InterPro" id="IPR036709">
    <property type="entry name" value="Autotransporte_beta_dom_sf"/>
</dbReference>
<dbReference type="GO" id="GO:0008233">
    <property type="term" value="F:peptidase activity"/>
    <property type="evidence" value="ECO:0007669"/>
    <property type="project" value="UniProtKB-KW"/>
</dbReference>
<evidence type="ECO:0000313" key="1">
    <source>
        <dbReference type="EMBL" id="VEG62711.1"/>
    </source>
</evidence>
<keyword evidence="1" id="KW-0378">Hydrolase</keyword>
<protein>
    <submittedName>
        <fullName evidence="1">Hemoglobin protease</fullName>
        <ecNumber evidence="1">3.4.21.-</ecNumber>
    </submittedName>
</protein>
<reference evidence="1 2" key="1">
    <citation type="submission" date="2018-12" db="EMBL/GenBank/DDBJ databases">
        <authorList>
            <consortium name="Pathogen Informatics"/>
        </authorList>
    </citation>
    <scope>NUCLEOTIDE SEQUENCE [LARGE SCALE GENOMIC DNA]</scope>
    <source>
        <strain evidence="1 2">NCTC11951</strain>
    </source>
</reference>
<dbReference type="InterPro" id="IPR006315">
    <property type="entry name" value="OM_autotransptr_brl_dom"/>
</dbReference>
<dbReference type="GO" id="GO:0006508">
    <property type="term" value="P:proteolysis"/>
    <property type="evidence" value="ECO:0007669"/>
    <property type="project" value="UniProtKB-KW"/>
</dbReference>
<name>A0A381CZF4_CAMJU</name>
<keyword evidence="1" id="KW-0645">Protease</keyword>
<dbReference type="Gene3D" id="2.40.128.130">
    <property type="entry name" value="Autotransporter beta-domain"/>
    <property type="match status" value="1"/>
</dbReference>
<gene>
    <name evidence="1" type="primary">espC_2</name>
    <name evidence="1" type="ORF">NCTC11951_01862</name>
</gene>
<proteinExistence type="predicted"/>
<accession>A0A381CZF4</accession>
<dbReference type="GO" id="GO:0019867">
    <property type="term" value="C:outer membrane"/>
    <property type="evidence" value="ECO:0007669"/>
    <property type="project" value="InterPro"/>
</dbReference>
<dbReference type="AlphaFoldDB" id="A0A381CZF4"/>
<dbReference type="NCBIfam" id="TIGR01414">
    <property type="entry name" value="autotrans_barl"/>
    <property type="match status" value="1"/>
</dbReference>